<reference evidence="1" key="1">
    <citation type="submission" date="2022-07" db="EMBL/GenBank/DDBJ databases">
        <title>Phylogenomic reconstructions and comparative analyses of Kickxellomycotina fungi.</title>
        <authorList>
            <person name="Reynolds N.K."/>
            <person name="Stajich J.E."/>
            <person name="Barry K."/>
            <person name="Grigoriev I.V."/>
            <person name="Crous P."/>
            <person name="Smith M.E."/>
        </authorList>
    </citation>
    <scope>NUCLEOTIDE SEQUENCE</scope>
    <source>
        <strain evidence="1">BCRC 34780</strain>
    </source>
</reference>
<gene>
    <name evidence="1" type="primary">ARC1</name>
    <name evidence="1" type="ORF">H4R21_005787</name>
</gene>
<name>A0ACC1KR08_9FUNG</name>
<accession>A0ACC1KR08</accession>
<organism evidence="1 2">
    <name type="scientific">Coemansia helicoidea</name>
    <dbReference type="NCBI Taxonomy" id="1286919"/>
    <lineage>
        <taxon>Eukaryota</taxon>
        <taxon>Fungi</taxon>
        <taxon>Fungi incertae sedis</taxon>
        <taxon>Zoopagomycota</taxon>
        <taxon>Kickxellomycotina</taxon>
        <taxon>Kickxellomycetes</taxon>
        <taxon>Kickxellales</taxon>
        <taxon>Kickxellaceae</taxon>
        <taxon>Coemansia</taxon>
    </lineage>
</organism>
<dbReference type="Proteomes" id="UP001140087">
    <property type="component" value="Unassembled WGS sequence"/>
</dbReference>
<keyword evidence="2" id="KW-1185">Reference proteome</keyword>
<evidence type="ECO:0000313" key="2">
    <source>
        <dbReference type="Proteomes" id="UP001140087"/>
    </source>
</evidence>
<comment type="caution">
    <text evidence="1">The sequence shown here is derived from an EMBL/GenBank/DDBJ whole genome shotgun (WGS) entry which is preliminary data.</text>
</comment>
<evidence type="ECO:0000313" key="1">
    <source>
        <dbReference type="EMBL" id="KAJ2793702.1"/>
    </source>
</evidence>
<proteinExistence type="predicted"/>
<dbReference type="EMBL" id="JANBUN010002778">
    <property type="protein sequence ID" value="KAJ2793702.1"/>
    <property type="molecule type" value="Genomic_DNA"/>
</dbReference>
<sequence length="387" mass="41308">MSVSIASSDAALKLLVASIPRAREELSVAAAADQLSRLDLDGQRVEGTNSVAQLLAAKYDGALAGVSDADKAEVSQWMTMSARHGPSERQVFAQTINGHLAKRTFLVGDRLSLADIVTFGNVHAYVDSLTGQKRFALCHLSRWFDLVQHSLPAGALAAAGLGLVAIDLNAPAAPKKKAADAPKDAGAAAGEQGKGEKEPKKKVKQQQPPPQPKAEAKIVPSMIDLRVGRIVEVEKHPDADSLYVEKIDAGEGEPRTVVSGLVNHIPIEQMQNRDVVLVCNLKPAKMRGVLSQAMVLCATSPDGSTVEFVEPPKGSKPGSRICFEGFEDGKPEEQLKPKQKVFETIQPGLFTDDARVAGWYDAEQGFHRLLVDGQVCTTATIAKGSLK</sequence>
<protein>
    <submittedName>
        <fullName evidence="1">G4 quadruplex nucleic acid binding protein</fullName>
    </submittedName>
</protein>